<evidence type="ECO:0000256" key="3">
    <source>
        <dbReference type="RuleBase" id="RU000363"/>
    </source>
</evidence>
<dbReference type="PRINTS" id="PR00081">
    <property type="entry name" value="GDHRDH"/>
</dbReference>
<dbReference type="GO" id="GO:0016491">
    <property type="term" value="F:oxidoreductase activity"/>
    <property type="evidence" value="ECO:0007669"/>
    <property type="project" value="UniProtKB-KW"/>
</dbReference>
<comment type="caution">
    <text evidence="4">The sequence shown here is derived from an EMBL/GenBank/DDBJ whole genome shotgun (WGS) entry which is preliminary data.</text>
</comment>
<dbReference type="STRING" id="1196081.A0A364L747"/>
<proteinExistence type="inferred from homology"/>
<reference evidence="4 5" key="1">
    <citation type="journal article" date="2017" name="Biotechnol. Biofuels">
        <title>Differential beta-glucosidase expression as a function of carbon source availability in Talaromyces amestolkiae: a genomic and proteomic approach.</title>
        <authorList>
            <person name="de Eugenio L.I."/>
            <person name="Mendez-Liter J.A."/>
            <person name="Nieto-Dominguez M."/>
            <person name="Alonso L."/>
            <person name="Gil-Munoz J."/>
            <person name="Barriuso J."/>
            <person name="Prieto A."/>
            <person name="Martinez M.J."/>
        </authorList>
    </citation>
    <scope>NUCLEOTIDE SEQUENCE [LARGE SCALE GENOMIC DNA]</scope>
    <source>
        <strain evidence="4 5">CIB</strain>
    </source>
</reference>
<dbReference type="InterPro" id="IPR002347">
    <property type="entry name" value="SDR_fam"/>
</dbReference>
<dbReference type="CDD" id="cd05233">
    <property type="entry name" value="SDR_c"/>
    <property type="match status" value="1"/>
</dbReference>
<dbReference type="AlphaFoldDB" id="A0A364L747"/>
<evidence type="ECO:0000313" key="5">
    <source>
        <dbReference type="Proteomes" id="UP000249363"/>
    </source>
</evidence>
<evidence type="ECO:0000313" key="4">
    <source>
        <dbReference type="EMBL" id="RAO71593.1"/>
    </source>
</evidence>
<gene>
    <name evidence="4" type="ORF">BHQ10_007605</name>
</gene>
<dbReference type="SUPFAM" id="SSF51735">
    <property type="entry name" value="NAD(P)-binding Rossmann-fold domains"/>
    <property type="match status" value="1"/>
</dbReference>
<keyword evidence="2" id="KW-0560">Oxidoreductase</keyword>
<dbReference type="GeneID" id="63796820"/>
<name>A0A364L747_TALAM</name>
<organism evidence="4 5">
    <name type="scientific">Talaromyces amestolkiae</name>
    <dbReference type="NCBI Taxonomy" id="1196081"/>
    <lineage>
        <taxon>Eukaryota</taxon>
        <taxon>Fungi</taxon>
        <taxon>Dikarya</taxon>
        <taxon>Ascomycota</taxon>
        <taxon>Pezizomycotina</taxon>
        <taxon>Eurotiomycetes</taxon>
        <taxon>Eurotiomycetidae</taxon>
        <taxon>Eurotiales</taxon>
        <taxon>Trichocomaceae</taxon>
        <taxon>Talaromyces</taxon>
        <taxon>Talaromyces sect. Talaromyces</taxon>
    </lineage>
</organism>
<dbReference type="OrthoDB" id="4220416at2759"/>
<evidence type="ECO:0008006" key="6">
    <source>
        <dbReference type="Google" id="ProtNLM"/>
    </source>
</evidence>
<protein>
    <recommendedName>
        <fullName evidence="6">NAD(P)-binding protein</fullName>
    </recommendedName>
</protein>
<dbReference type="PRINTS" id="PR00080">
    <property type="entry name" value="SDRFAMILY"/>
</dbReference>
<accession>A0A364L747</accession>
<dbReference type="Proteomes" id="UP000249363">
    <property type="component" value="Unassembled WGS sequence"/>
</dbReference>
<sequence length="299" mass="32737">MGSLPADFFVSSTAFTKTTHIHKYNAIDPTSVSLLQNGKVVIVTGANRGLGRKSFATAFARANAKAIILVARSISSLDDVEKDISRINPDVQVLKAEADITDLAAVEEVYRKVKDTFGTVDILVNNAGAFVSNGSLADAEVKDWWKDWEVNVKGTFLMTQGFLKLVGREKSATIINLATSGSIGIYPNISSYTVSKLAAIHLQRFVSAENPNVTAMALDPCLADTDMLLDDFKTMNLIDFDLIGGAALWLSTDQAKFMSGRLFNVTWDVEELIERKEEILKENLLVFGFQGRLGSDQFQ</sequence>
<dbReference type="RefSeq" id="XP_040736108.1">
    <property type="nucleotide sequence ID" value="XM_040880319.1"/>
</dbReference>
<keyword evidence="5" id="KW-1185">Reference proteome</keyword>
<evidence type="ECO:0000256" key="1">
    <source>
        <dbReference type="ARBA" id="ARBA00006484"/>
    </source>
</evidence>
<dbReference type="Gene3D" id="3.40.50.720">
    <property type="entry name" value="NAD(P)-binding Rossmann-like Domain"/>
    <property type="match status" value="1"/>
</dbReference>
<evidence type="ECO:0000256" key="2">
    <source>
        <dbReference type="ARBA" id="ARBA00023002"/>
    </source>
</evidence>
<dbReference type="Pfam" id="PF00106">
    <property type="entry name" value="adh_short"/>
    <property type="match status" value="1"/>
</dbReference>
<comment type="similarity">
    <text evidence="1 3">Belongs to the short-chain dehydrogenases/reductases (SDR) family.</text>
</comment>
<dbReference type="InterPro" id="IPR036291">
    <property type="entry name" value="NAD(P)-bd_dom_sf"/>
</dbReference>
<dbReference type="PANTHER" id="PTHR42901:SF1">
    <property type="entry name" value="ALCOHOL DEHYDROGENASE"/>
    <property type="match status" value="1"/>
</dbReference>
<dbReference type="PANTHER" id="PTHR42901">
    <property type="entry name" value="ALCOHOL DEHYDROGENASE"/>
    <property type="match status" value="1"/>
</dbReference>
<dbReference type="EMBL" id="MIKG01000016">
    <property type="protein sequence ID" value="RAO71593.1"/>
    <property type="molecule type" value="Genomic_DNA"/>
</dbReference>